<comment type="caution">
    <text evidence="6">The sequence shown here is derived from an EMBL/GenBank/DDBJ whole genome shotgun (WGS) entry which is preliminary data.</text>
</comment>
<feature type="region of interest" description="Disordered" evidence="4">
    <location>
        <begin position="185"/>
        <end position="234"/>
    </location>
</feature>
<dbReference type="GO" id="GO:0001725">
    <property type="term" value="C:stress fiber"/>
    <property type="evidence" value="ECO:0007669"/>
    <property type="project" value="TreeGrafter"/>
</dbReference>
<organism evidence="6 7">
    <name type="scientific">Parthenolecanium corni</name>
    <dbReference type="NCBI Taxonomy" id="536013"/>
    <lineage>
        <taxon>Eukaryota</taxon>
        <taxon>Metazoa</taxon>
        <taxon>Ecdysozoa</taxon>
        <taxon>Arthropoda</taxon>
        <taxon>Hexapoda</taxon>
        <taxon>Insecta</taxon>
        <taxon>Pterygota</taxon>
        <taxon>Neoptera</taxon>
        <taxon>Paraneoptera</taxon>
        <taxon>Hemiptera</taxon>
        <taxon>Sternorrhyncha</taxon>
        <taxon>Coccoidea</taxon>
        <taxon>Coccidae</taxon>
        <taxon>Parthenolecanium</taxon>
    </lineage>
</organism>
<keyword evidence="3" id="KW-0479">Metal-binding</keyword>
<dbReference type="SMART" id="SM00228">
    <property type="entry name" value="PDZ"/>
    <property type="match status" value="1"/>
</dbReference>
<dbReference type="AlphaFoldDB" id="A0AAN9TX32"/>
<keyword evidence="7" id="KW-1185">Reference proteome</keyword>
<evidence type="ECO:0000256" key="1">
    <source>
        <dbReference type="ARBA" id="ARBA00004496"/>
    </source>
</evidence>
<dbReference type="InterPro" id="IPR001478">
    <property type="entry name" value="PDZ"/>
</dbReference>
<dbReference type="SUPFAM" id="SSF50156">
    <property type="entry name" value="PDZ domain-like"/>
    <property type="match status" value="1"/>
</dbReference>
<feature type="compositionally biased region" description="Acidic residues" evidence="4">
    <location>
        <begin position="433"/>
        <end position="444"/>
    </location>
</feature>
<feature type="compositionally biased region" description="Polar residues" evidence="4">
    <location>
        <begin position="212"/>
        <end position="234"/>
    </location>
</feature>
<dbReference type="GO" id="GO:0005912">
    <property type="term" value="C:adherens junction"/>
    <property type="evidence" value="ECO:0007669"/>
    <property type="project" value="TreeGrafter"/>
</dbReference>
<dbReference type="GO" id="GO:0003779">
    <property type="term" value="F:actin binding"/>
    <property type="evidence" value="ECO:0007669"/>
    <property type="project" value="TreeGrafter"/>
</dbReference>
<keyword evidence="3" id="KW-0862">Zinc</keyword>
<feature type="domain" description="PDZ" evidence="5">
    <location>
        <begin position="4"/>
        <end position="87"/>
    </location>
</feature>
<evidence type="ECO:0000256" key="4">
    <source>
        <dbReference type="SAM" id="MobiDB-lite"/>
    </source>
</evidence>
<dbReference type="GO" id="GO:0031941">
    <property type="term" value="C:filamentous actin"/>
    <property type="evidence" value="ECO:0007669"/>
    <property type="project" value="TreeGrafter"/>
</dbReference>
<dbReference type="GO" id="GO:0051371">
    <property type="term" value="F:muscle alpha-actinin binding"/>
    <property type="evidence" value="ECO:0007669"/>
    <property type="project" value="TreeGrafter"/>
</dbReference>
<name>A0AAN9TX32_9HEMI</name>
<dbReference type="InterPro" id="IPR050604">
    <property type="entry name" value="PDZ-LIM_domain"/>
</dbReference>
<evidence type="ECO:0000256" key="2">
    <source>
        <dbReference type="ARBA" id="ARBA00022490"/>
    </source>
</evidence>
<protein>
    <recommendedName>
        <fullName evidence="5">PDZ domain-containing protein</fullName>
    </recommendedName>
</protein>
<dbReference type="InterPro" id="IPR036034">
    <property type="entry name" value="PDZ_sf"/>
</dbReference>
<dbReference type="PANTHER" id="PTHR24214">
    <property type="entry name" value="PDZ AND LIM DOMAIN PROTEIN ZASP"/>
    <property type="match status" value="1"/>
</dbReference>
<dbReference type="FunFam" id="2.30.42.10:FF:000055">
    <property type="entry name" value="PDZ and LIM domain protein 3"/>
    <property type="match status" value="1"/>
</dbReference>
<sequence>MTEEITLIRACDKIPWGFRLMGGVDFGSPLTILRLTANSVAETRGLKAGDIITEIGDVKTKNLTHAEAQRHIIESKNHLRLQVLRGSYPDVARAVTPVRGLVSHSDEEQHEPTEEEIEEMLLENAEVIEEKGKSVLGVNFRRFIPKCDFIKDSAVFHVLQEEQVHKELSEKEQLAKCPNKRFSTFLLHPDRPVPEPKNKKKEDEHLERKETNTPNIELQESPTKPNTNESKQICSSPIIITTTQYEDDQDNTSNTICTIESSDKEQNSGVETEAKKLLNENQTIITASNEVQIVEITDNDSNSSDFENQLNQIKNTLTMLGELPTLIQSQLATVQTQINQLLQLKDGQTNANTTVVITTNNEDEQTENDDSLLKEANFDPQDSIQETADSILDEEQAEWTENENETQAEETTEETEITEDNETEEEKQPVENDLSETPEDEDAEERELHRRRICPLTPLPRPVVLPGGRIWRKPKDAYNEEFIAETLINQAEVIVGSTLGVNFRKYEPPKLDLSNSAVYKLIHNLEDKKGGLEERDTVPALQDYYQPPISAKHFYLASLADKVHEVSDVSEKSKIN</sequence>
<comment type="subcellular location">
    <subcellularLocation>
        <location evidence="1">Cytoplasm</location>
    </subcellularLocation>
</comment>
<feature type="compositionally biased region" description="Acidic residues" evidence="4">
    <location>
        <begin position="397"/>
        <end position="425"/>
    </location>
</feature>
<evidence type="ECO:0000256" key="3">
    <source>
        <dbReference type="ARBA" id="ARBA00023038"/>
    </source>
</evidence>
<evidence type="ECO:0000313" key="6">
    <source>
        <dbReference type="EMBL" id="KAK7604495.1"/>
    </source>
</evidence>
<keyword evidence="2" id="KW-0963">Cytoplasm</keyword>
<dbReference type="GO" id="GO:0030036">
    <property type="term" value="P:actin cytoskeleton organization"/>
    <property type="evidence" value="ECO:0007669"/>
    <property type="project" value="TreeGrafter"/>
</dbReference>
<accession>A0AAN9TX32</accession>
<gene>
    <name evidence="6" type="ORF">V9T40_005681</name>
</gene>
<dbReference type="Pfam" id="PF00595">
    <property type="entry name" value="PDZ"/>
    <property type="match status" value="1"/>
</dbReference>
<dbReference type="CDD" id="cd23068">
    <property type="entry name" value="PDZ_ZASP52-like"/>
    <property type="match status" value="1"/>
</dbReference>
<dbReference type="GO" id="GO:0005737">
    <property type="term" value="C:cytoplasm"/>
    <property type="evidence" value="ECO:0007669"/>
    <property type="project" value="UniProtKB-SubCell"/>
</dbReference>
<reference evidence="6 7" key="1">
    <citation type="submission" date="2024-03" db="EMBL/GenBank/DDBJ databases">
        <title>Adaptation during the transition from Ophiocordyceps entomopathogen to insect associate is accompanied by gene loss and intensified selection.</title>
        <authorList>
            <person name="Ward C.M."/>
            <person name="Onetto C.A."/>
            <person name="Borneman A.R."/>
        </authorList>
    </citation>
    <scope>NUCLEOTIDE SEQUENCE [LARGE SCALE GENOMIC DNA]</scope>
    <source>
        <strain evidence="6">AWRI1</strain>
        <tissue evidence="6">Single Adult Female</tissue>
    </source>
</reference>
<feature type="compositionally biased region" description="Basic and acidic residues" evidence="4">
    <location>
        <begin position="188"/>
        <end position="211"/>
    </location>
</feature>
<dbReference type="EMBL" id="JBBCAQ010000003">
    <property type="protein sequence ID" value="KAK7604495.1"/>
    <property type="molecule type" value="Genomic_DNA"/>
</dbReference>
<keyword evidence="3" id="KW-0440">LIM domain</keyword>
<evidence type="ECO:0000313" key="7">
    <source>
        <dbReference type="Proteomes" id="UP001367676"/>
    </source>
</evidence>
<proteinExistence type="predicted"/>
<feature type="region of interest" description="Disordered" evidence="4">
    <location>
        <begin position="397"/>
        <end position="444"/>
    </location>
</feature>
<dbReference type="Gene3D" id="2.30.42.10">
    <property type="match status" value="1"/>
</dbReference>
<dbReference type="GO" id="GO:0061061">
    <property type="term" value="P:muscle structure development"/>
    <property type="evidence" value="ECO:0007669"/>
    <property type="project" value="TreeGrafter"/>
</dbReference>
<dbReference type="PROSITE" id="PS50106">
    <property type="entry name" value="PDZ"/>
    <property type="match status" value="1"/>
</dbReference>
<dbReference type="PANTHER" id="PTHR24214:SF38">
    <property type="entry name" value="PDZ AND LIM DOMAIN PROTEIN ZASP-RELATED"/>
    <property type="match status" value="1"/>
</dbReference>
<dbReference type="Proteomes" id="UP001367676">
    <property type="component" value="Unassembled WGS sequence"/>
</dbReference>
<evidence type="ECO:0000259" key="5">
    <source>
        <dbReference type="PROSITE" id="PS50106"/>
    </source>
</evidence>